<keyword evidence="2" id="KW-0520">NAD</keyword>
<reference evidence="5 6" key="1">
    <citation type="submission" date="2021-06" db="EMBL/GenBank/DDBJ databases">
        <title>Bacillus sp. RD4P76, an endophyte from a halophyte.</title>
        <authorList>
            <person name="Sun J.-Q."/>
        </authorList>
    </citation>
    <scope>NUCLEOTIDE SEQUENCE [LARGE SCALE GENOMIC DNA]</scope>
    <source>
        <strain evidence="5 6">CGMCC 1.15917</strain>
    </source>
</reference>
<protein>
    <submittedName>
        <fullName evidence="5">Tagaturonate reductase</fullName>
    </submittedName>
</protein>
<dbReference type="Pfam" id="PF08125">
    <property type="entry name" value="Mannitol_dh_C"/>
    <property type="match status" value="1"/>
</dbReference>
<dbReference type="InterPro" id="IPR013118">
    <property type="entry name" value="Mannitol_DH_C"/>
</dbReference>
<feature type="domain" description="Mannitol dehydrogenase N-terminal" evidence="3">
    <location>
        <begin position="27"/>
        <end position="272"/>
    </location>
</feature>
<dbReference type="PANTHER" id="PTHR30524">
    <property type="entry name" value="MANNITOL-1-PHOSPHATE 5-DEHYDROGENASE"/>
    <property type="match status" value="1"/>
</dbReference>
<comment type="caution">
    <text evidence="5">The sequence shown here is derived from an EMBL/GenBank/DDBJ whole genome shotgun (WGS) entry which is preliminary data.</text>
</comment>
<dbReference type="PANTHER" id="PTHR30524:SF0">
    <property type="entry name" value="ALTRONATE OXIDOREDUCTASE-RELATED"/>
    <property type="match status" value="1"/>
</dbReference>
<dbReference type="EMBL" id="JAHQCS010000079">
    <property type="protein sequence ID" value="MBU9711616.1"/>
    <property type="molecule type" value="Genomic_DNA"/>
</dbReference>
<dbReference type="Proteomes" id="UP000784880">
    <property type="component" value="Unassembled WGS sequence"/>
</dbReference>
<dbReference type="RefSeq" id="WP_217065593.1">
    <property type="nucleotide sequence ID" value="NZ_JAHQCS010000079.1"/>
</dbReference>
<name>A0ABS6JD67_9BACI</name>
<organism evidence="5 6">
    <name type="scientific">Evansella tamaricis</name>
    <dbReference type="NCBI Taxonomy" id="2069301"/>
    <lineage>
        <taxon>Bacteria</taxon>
        <taxon>Bacillati</taxon>
        <taxon>Bacillota</taxon>
        <taxon>Bacilli</taxon>
        <taxon>Bacillales</taxon>
        <taxon>Bacillaceae</taxon>
        <taxon>Evansella</taxon>
    </lineage>
</organism>
<evidence type="ECO:0000256" key="2">
    <source>
        <dbReference type="ARBA" id="ARBA00023027"/>
    </source>
</evidence>
<proteinExistence type="predicted"/>
<evidence type="ECO:0000313" key="5">
    <source>
        <dbReference type="EMBL" id="MBU9711616.1"/>
    </source>
</evidence>
<dbReference type="InterPro" id="IPR013131">
    <property type="entry name" value="Mannitol_DH_N"/>
</dbReference>
<feature type="domain" description="Mannitol dehydrogenase C-terminal" evidence="4">
    <location>
        <begin position="283"/>
        <end position="479"/>
    </location>
</feature>
<evidence type="ECO:0000259" key="4">
    <source>
        <dbReference type="Pfam" id="PF08125"/>
    </source>
</evidence>
<gene>
    <name evidence="5" type="ORF">KS419_07700</name>
</gene>
<sequence length="509" mass="58114">MRLLTNYLLESGVSTTAELPVQEELPEKILQFGQGNFLRGYIDWMIHQMNKQGLFNGKVVVVQPLSQGPTIPLLNQQNGLFTVVLRGVQNGNVIDKSEVISSISRGLNAKLDWQEVLKVGESQELEFIFSNTTEAGITYVEEDYVEGEAPLSFPGKLTDFLYHRFKAFEGDSGSGLIVIPCELIEKNGLKLREFVLKKADDWNLPAEFKRWVSEHNEFCNTLVDRIVTGFPNDNLEEFHSLLGYKDNFITVGEPYHMFAIEGSEAVQKKLPLHRAGLNVKWGDITSHRELKVRLLNGPHTMLFAVSYLYGVDTVLEAMKESTLRQFVELGFQEIAPTVEAEEKIKISFMEDVKERFLNPYNKHYLTDIGLNAVYKFQTRLLPTLHRYTEKNRRLPQAIVFSLAALIAYYRPVREKENPLIGLRKDGQEYTMRENEKVTAAFVSGWENVTKGQVTIAEFVQAILADQDFWGEDLTELDQLAIFVGEYLTDIISIGMKESVEKFVQNTYKK</sequence>
<keyword evidence="6" id="KW-1185">Reference proteome</keyword>
<dbReference type="Pfam" id="PF01232">
    <property type="entry name" value="Mannitol_dh"/>
    <property type="match status" value="1"/>
</dbReference>
<accession>A0ABS6JD67</accession>
<evidence type="ECO:0000256" key="1">
    <source>
        <dbReference type="ARBA" id="ARBA00023002"/>
    </source>
</evidence>
<evidence type="ECO:0000259" key="3">
    <source>
        <dbReference type="Pfam" id="PF01232"/>
    </source>
</evidence>
<keyword evidence="1" id="KW-0560">Oxidoreductase</keyword>
<evidence type="ECO:0000313" key="6">
    <source>
        <dbReference type="Proteomes" id="UP000784880"/>
    </source>
</evidence>
<dbReference type="NCBIfam" id="NF002969">
    <property type="entry name" value="PRK03643.1"/>
    <property type="match status" value="1"/>
</dbReference>